<keyword evidence="6" id="KW-0175">Coiled coil</keyword>
<evidence type="ECO:0000256" key="1">
    <source>
        <dbReference type="ARBA" id="ARBA00004601"/>
    </source>
</evidence>
<dbReference type="EMBL" id="KN645117">
    <property type="protein sequence ID" value="KHN41450.1"/>
    <property type="molecule type" value="Genomic_DNA"/>
</dbReference>
<feature type="non-terminal residue" evidence="7">
    <location>
        <position position="1"/>
    </location>
</feature>
<sequence length="274" mass="30522">VELHLVKEISLRSSSFFEAQGQLQDLDAKILQGCEQIRHLKDTIRLLDADLVHDARRIQELNGTRTNLLALLQKLRLIFYVNQALSALKLLVASADCAGALDVTDDLQHLLDGDELSGLHCFRHLRDHVIGFIESINSILSAEFIRASLNDAAEKDVIILSKAKARASLPMNGKDDEVKLEEEETNHFKDSLLPTVIGLLRTVKAVTASTIRLVSSSSVKPTFLWRHLSCHVPPPSPAIFFNLFTFCQIYSSPVQSRCTHYHHGACLPPVSLNM</sequence>
<dbReference type="AlphaFoldDB" id="A0A0B2S8B6"/>
<dbReference type="Proteomes" id="UP000053555">
    <property type="component" value="Unassembled WGS sequence"/>
</dbReference>
<dbReference type="GO" id="GO:0006896">
    <property type="term" value="P:Golgi to vacuole transport"/>
    <property type="evidence" value="ECO:0007669"/>
    <property type="project" value="TreeGrafter"/>
</dbReference>
<dbReference type="GO" id="GO:0042147">
    <property type="term" value="P:retrograde transport, endosome to Golgi"/>
    <property type="evidence" value="ECO:0007669"/>
    <property type="project" value="InterPro"/>
</dbReference>
<evidence type="ECO:0000256" key="5">
    <source>
        <dbReference type="ARBA" id="ARBA00023034"/>
    </source>
</evidence>
<protein>
    <submittedName>
        <fullName evidence="7">Vacuolar protein sorting-associated protein 54</fullName>
    </submittedName>
</protein>
<dbReference type="GO" id="GO:0015031">
    <property type="term" value="P:protein transport"/>
    <property type="evidence" value="ECO:0007669"/>
    <property type="project" value="UniProtKB-KW"/>
</dbReference>
<organism evidence="7">
    <name type="scientific">Glycine soja</name>
    <name type="common">Wild soybean</name>
    <dbReference type="NCBI Taxonomy" id="3848"/>
    <lineage>
        <taxon>Eukaryota</taxon>
        <taxon>Viridiplantae</taxon>
        <taxon>Streptophyta</taxon>
        <taxon>Embryophyta</taxon>
        <taxon>Tracheophyta</taxon>
        <taxon>Spermatophyta</taxon>
        <taxon>Magnoliopsida</taxon>
        <taxon>eudicotyledons</taxon>
        <taxon>Gunneridae</taxon>
        <taxon>Pentapetalae</taxon>
        <taxon>rosids</taxon>
        <taxon>fabids</taxon>
        <taxon>Fabales</taxon>
        <taxon>Fabaceae</taxon>
        <taxon>Papilionoideae</taxon>
        <taxon>50 kb inversion clade</taxon>
        <taxon>NPAAA clade</taxon>
        <taxon>indigoferoid/millettioid clade</taxon>
        <taxon>Phaseoleae</taxon>
        <taxon>Glycine</taxon>
        <taxon>Glycine subgen. Soja</taxon>
    </lineage>
</organism>
<dbReference type="PANTHER" id="PTHR12965">
    <property type="entry name" value="VACUOLAR PROTEIN SORTING 54"/>
    <property type="match status" value="1"/>
</dbReference>
<proteinExistence type="inferred from homology"/>
<dbReference type="GO" id="GO:0005829">
    <property type="term" value="C:cytosol"/>
    <property type="evidence" value="ECO:0007669"/>
    <property type="project" value="GOC"/>
</dbReference>
<dbReference type="GO" id="GO:0000938">
    <property type="term" value="C:GARP complex"/>
    <property type="evidence" value="ECO:0007669"/>
    <property type="project" value="InterPro"/>
</dbReference>
<evidence type="ECO:0000256" key="6">
    <source>
        <dbReference type="ARBA" id="ARBA00023054"/>
    </source>
</evidence>
<dbReference type="GO" id="GO:0019905">
    <property type="term" value="F:syntaxin binding"/>
    <property type="evidence" value="ECO:0007669"/>
    <property type="project" value="TreeGrafter"/>
</dbReference>
<evidence type="ECO:0000256" key="2">
    <source>
        <dbReference type="ARBA" id="ARBA00009150"/>
    </source>
</evidence>
<accession>A0A0B2S8B6</accession>
<gene>
    <name evidence="7" type="ORF">glysoja_031083</name>
</gene>
<keyword evidence="4" id="KW-0653">Protein transport</keyword>
<comment type="similarity">
    <text evidence="2">Belongs to the VPS54 family.</text>
</comment>
<comment type="subcellular location">
    <subcellularLocation>
        <location evidence="1">Golgi apparatus</location>
        <location evidence="1">trans-Golgi network</location>
    </subcellularLocation>
</comment>
<evidence type="ECO:0000256" key="4">
    <source>
        <dbReference type="ARBA" id="ARBA00022927"/>
    </source>
</evidence>
<evidence type="ECO:0000256" key="3">
    <source>
        <dbReference type="ARBA" id="ARBA00022448"/>
    </source>
</evidence>
<evidence type="ECO:0000313" key="7">
    <source>
        <dbReference type="EMBL" id="KHN41450.1"/>
    </source>
</evidence>
<name>A0A0B2S8B6_GLYSO</name>
<keyword evidence="3" id="KW-0813">Transport</keyword>
<dbReference type="InterPro" id="IPR039745">
    <property type="entry name" value="Vps54"/>
</dbReference>
<dbReference type="PANTHER" id="PTHR12965:SF0">
    <property type="entry name" value="VACUOLAR PROTEIN SORTING-ASSOCIATED PROTEIN 54"/>
    <property type="match status" value="1"/>
</dbReference>
<keyword evidence="5" id="KW-0333">Golgi apparatus</keyword>
<reference evidence="7" key="1">
    <citation type="submission" date="2014-07" db="EMBL/GenBank/DDBJ databases">
        <title>Identification of a novel salt tolerance gene in wild soybean by whole-genome sequencing.</title>
        <authorList>
            <person name="Lam H.-M."/>
            <person name="Qi X."/>
            <person name="Li M.-W."/>
            <person name="Liu X."/>
            <person name="Xie M."/>
            <person name="Ni M."/>
            <person name="Xu X."/>
        </authorList>
    </citation>
    <scope>NUCLEOTIDE SEQUENCE [LARGE SCALE GENOMIC DNA]</scope>
    <source>
        <tissue evidence="7">Root</tissue>
    </source>
</reference>